<accession>A0ACB9PTC4</accession>
<proteinExistence type="predicted"/>
<name>A0ACB9PTC4_BAUVA</name>
<organism evidence="1 2">
    <name type="scientific">Bauhinia variegata</name>
    <name type="common">Purple orchid tree</name>
    <name type="synonym">Phanera variegata</name>
    <dbReference type="NCBI Taxonomy" id="167791"/>
    <lineage>
        <taxon>Eukaryota</taxon>
        <taxon>Viridiplantae</taxon>
        <taxon>Streptophyta</taxon>
        <taxon>Embryophyta</taxon>
        <taxon>Tracheophyta</taxon>
        <taxon>Spermatophyta</taxon>
        <taxon>Magnoliopsida</taxon>
        <taxon>eudicotyledons</taxon>
        <taxon>Gunneridae</taxon>
        <taxon>Pentapetalae</taxon>
        <taxon>rosids</taxon>
        <taxon>fabids</taxon>
        <taxon>Fabales</taxon>
        <taxon>Fabaceae</taxon>
        <taxon>Cercidoideae</taxon>
        <taxon>Cercideae</taxon>
        <taxon>Bauhiniinae</taxon>
        <taxon>Bauhinia</taxon>
    </lineage>
</organism>
<sequence length="451" mass="49801">MAAIGINRVALIFLATVAITIPCFEAGVVNYDDFLLKQEEEARRAALEAYHPFPYNVTSELNLHVHLALQEHEKELKGMNISTRRDLGSKKMPKGPCTATNPIDRCWRCNPNWADDRFKLVSCAMGFGKKTTGGLGGPIYVVTDPSDDDMLNPKPGTLRHAVIQEGPLWITFEHNMVIKLQQELLITSHKTIDGRGANVQIKGGAGLSIFKVQNVIVHNIRIKSIKAASGGIIADSVNHQGLRTRSDGDAISIFTSSNIWIDHISMSDCEDGLVDIIAGSTGVTISNCHMTHHNDVMLFGANDQHTEDKIMQVTVAFNHFGQGLIQRMPRCRFGFVHVVNNDYTHWQMYAIGGSSAPTILSQGNRFIAPMNDAAKLITHRDYAPESVWSKWQWRSEMDLLMNGAQFIESGEPLNGNYPGDRANIVEPKDGQFVTTITKYSGALSCKVGKPC</sequence>
<reference evidence="1 2" key="1">
    <citation type="journal article" date="2022" name="DNA Res.">
        <title>Chromosomal-level genome assembly of the orchid tree Bauhinia variegata (Leguminosae; Cercidoideae) supports the allotetraploid origin hypothesis of Bauhinia.</title>
        <authorList>
            <person name="Zhong Y."/>
            <person name="Chen Y."/>
            <person name="Zheng D."/>
            <person name="Pang J."/>
            <person name="Liu Y."/>
            <person name="Luo S."/>
            <person name="Meng S."/>
            <person name="Qian L."/>
            <person name="Wei D."/>
            <person name="Dai S."/>
            <person name="Zhou R."/>
        </authorList>
    </citation>
    <scope>NUCLEOTIDE SEQUENCE [LARGE SCALE GENOMIC DNA]</scope>
    <source>
        <strain evidence="1">BV-YZ2020</strain>
    </source>
</reference>
<protein>
    <submittedName>
        <fullName evidence="1">Uncharacterized protein</fullName>
    </submittedName>
</protein>
<dbReference type="Proteomes" id="UP000828941">
    <property type="component" value="Chromosome 3"/>
</dbReference>
<gene>
    <name evidence="1" type="ORF">L6164_005944</name>
</gene>
<keyword evidence="2" id="KW-1185">Reference proteome</keyword>
<comment type="caution">
    <text evidence="1">The sequence shown here is derived from an EMBL/GenBank/DDBJ whole genome shotgun (WGS) entry which is preliminary data.</text>
</comment>
<evidence type="ECO:0000313" key="2">
    <source>
        <dbReference type="Proteomes" id="UP000828941"/>
    </source>
</evidence>
<dbReference type="EMBL" id="CM039428">
    <property type="protein sequence ID" value="KAI4351600.1"/>
    <property type="molecule type" value="Genomic_DNA"/>
</dbReference>
<evidence type="ECO:0000313" key="1">
    <source>
        <dbReference type="EMBL" id="KAI4351600.1"/>
    </source>
</evidence>